<feature type="non-terminal residue" evidence="1">
    <location>
        <position position="1"/>
    </location>
</feature>
<evidence type="ECO:0000313" key="1">
    <source>
        <dbReference type="EMBL" id="CAI9580935.1"/>
    </source>
</evidence>
<sequence>GHGSSHWNQQWGTIHPTDTIDGTLFLPLTPMMRHYSSH</sequence>
<dbReference type="Proteomes" id="UP001162483">
    <property type="component" value="Unassembled WGS sequence"/>
</dbReference>
<name>A0ABN9EA96_9NEOB</name>
<keyword evidence="2" id="KW-1185">Reference proteome</keyword>
<comment type="caution">
    <text evidence="1">The sequence shown here is derived from an EMBL/GenBank/DDBJ whole genome shotgun (WGS) entry which is preliminary data.</text>
</comment>
<reference evidence="1" key="1">
    <citation type="submission" date="2023-05" db="EMBL/GenBank/DDBJ databases">
        <authorList>
            <person name="Stuckert A."/>
        </authorList>
    </citation>
    <scope>NUCLEOTIDE SEQUENCE</scope>
</reference>
<proteinExistence type="predicted"/>
<evidence type="ECO:0000313" key="2">
    <source>
        <dbReference type="Proteomes" id="UP001162483"/>
    </source>
</evidence>
<accession>A0ABN9EA96</accession>
<gene>
    <name evidence="1" type="ORF">SPARVUS_LOCUS9375970</name>
</gene>
<dbReference type="EMBL" id="CATNWA010015225">
    <property type="protein sequence ID" value="CAI9580935.1"/>
    <property type="molecule type" value="Genomic_DNA"/>
</dbReference>
<protein>
    <submittedName>
        <fullName evidence="1">Uncharacterized protein</fullName>
    </submittedName>
</protein>
<organism evidence="1 2">
    <name type="scientific">Staurois parvus</name>
    <dbReference type="NCBI Taxonomy" id="386267"/>
    <lineage>
        <taxon>Eukaryota</taxon>
        <taxon>Metazoa</taxon>
        <taxon>Chordata</taxon>
        <taxon>Craniata</taxon>
        <taxon>Vertebrata</taxon>
        <taxon>Euteleostomi</taxon>
        <taxon>Amphibia</taxon>
        <taxon>Batrachia</taxon>
        <taxon>Anura</taxon>
        <taxon>Neobatrachia</taxon>
        <taxon>Ranoidea</taxon>
        <taxon>Ranidae</taxon>
        <taxon>Staurois</taxon>
    </lineage>
</organism>